<evidence type="ECO:0000313" key="2">
    <source>
        <dbReference type="Proteomes" id="UP000814033"/>
    </source>
</evidence>
<comment type="caution">
    <text evidence="1">The sequence shown here is derived from an EMBL/GenBank/DDBJ whole genome shotgun (WGS) entry which is preliminary data.</text>
</comment>
<evidence type="ECO:0000313" key="1">
    <source>
        <dbReference type="EMBL" id="KAI0053748.1"/>
    </source>
</evidence>
<protein>
    <submittedName>
        <fullName evidence="1">Uncharacterized protein</fullName>
    </submittedName>
</protein>
<proteinExistence type="predicted"/>
<reference evidence="1" key="1">
    <citation type="submission" date="2021-02" db="EMBL/GenBank/DDBJ databases">
        <authorList>
            <consortium name="DOE Joint Genome Institute"/>
            <person name="Ahrendt S."/>
            <person name="Looney B.P."/>
            <person name="Miyauchi S."/>
            <person name="Morin E."/>
            <person name="Drula E."/>
            <person name="Courty P.E."/>
            <person name="Chicoki N."/>
            <person name="Fauchery L."/>
            <person name="Kohler A."/>
            <person name="Kuo A."/>
            <person name="Labutti K."/>
            <person name="Pangilinan J."/>
            <person name="Lipzen A."/>
            <person name="Riley R."/>
            <person name="Andreopoulos W."/>
            <person name="He G."/>
            <person name="Johnson J."/>
            <person name="Barry K.W."/>
            <person name="Grigoriev I.V."/>
            <person name="Nagy L."/>
            <person name="Hibbett D."/>
            <person name="Henrissat B."/>
            <person name="Matheny P.B."/>
            <person name="Labbe J."/>
            <person name="Martin F."/>
        </authorList>
    </citation>
    <scope>NUCLEOTIDE SEQUENCE</scope>
    <source>
        <strain evidence="1">FP105234-sp</strain>
    </source>
</reference>
<dbReference type="Proteomes" id="UP000814033">
    <property type="component" value="Unassembled WGS sequence"/>
</dbReference>
<keyword evidence="2" id="KW-1185">Reference proteome</keyword>
<accession>A0ACB8SC13</accession>
<name>A0ACB8SC13_9AGAM</name>
<reference evidence="1" key="2">
    <citation type="journal article" date="2022" name="New Phytol.">
        <title>Evolutionary transition to the ectomycorrhizal habit in the genomes of a hyperdiverse lineage of mushroom-forming fungi.</title>
        <authorList>
            <person name="Looney B."/>
            <person name="Miyauchi S."/>
            <person name="Morin E."/>
            <person name="Drula E."/>
            <person name="Courty P.E."/>
            <person name="Kohler A."/>
            <person name="Kuo A."/>
            <person name="LaButti K."/>
            <person name="Pangilinan J."/>
            <person name="Lipzen A."/>
            <person name="Riley R."/>
            <person name="Andreopoulos W."/>
            <person name="He G."/>
            <person name="Johnson J."/>
            <person name="Nolan M."/>
            <person name="Tritt A."/>
            <person name="Barry K.W."/>
            <person name="Grigoriev I.V."/>
            <person name="Nagy L.G."/>
            <person name="Hibbett D."/>
            <person name="Henrissat B."/>
            <person name="Matheny P.B."/>
            <person name="Labbe J."/>
            <person name="Martin F.M."/>
        </authorList>
    </citation>
    <scope>NUCLEOTIDE SEQUENCE</scope>
    <source>
        <strain evidence="1">FP105234-sp</strain>
    </source>
</reference>
<sequence>MPPRAQPKIFQILVKTHKLTVFCTFPSSTTLGPVKEEVFSALTDGVAQRVEFPTVSSLDDFVLARELKEKGQGTGRYEALRDSQVLKDVANNWDVLYIQFKSQDGELLPIEVTLPSLNDDDEEESIPIEYPEEMDLAPDAGSSRKGKRKAPSN</sequence>
<organism evidence="1 2">
    <name type="scientific">Auriscalpium vulgare</name>
    <dbReference type="NCBI Taxonomy" id="40419"/>
    <lineage>
        <taxon>Eukaryota</taxon>
        <taxon>Fungi</taxon>
        <taxon>Dikarya</taxon>
        <taxon>Basidiomycota</taxon>
        <taxon>Agaricomycotina</taxon>
        <taxon>Agaricomycetes</taxon>
        <taxon>Russulales</taxon>
        <taxon>Auriscalpiaceae</taxon>
        <taxon>Auriscalpium</taxon>
    </lineage>
</organism>
<dbReference type="EMBL" id="MU275839">
    <property type="protein sequence ID" value="KAI0053748.1"/>
    <property type="molecule type" value="Genomic_DNA"/>
</dbReference>
<gene>
    <name evidence="1" type="ORF">FA95DRAFT_1552250</name>
</gene>